<dbReference type="Proteomes" id="UP000050509">
    <property type="component" value="Unassembled WGS sequence"/>
</dbReference>
<accession>A0A0P9DAL2</accession>
<gene>
    <name evidence="1" type="ORF">SE17_31610</name>
</gene>
<feature type="non-terminal residue" evidence="1">
    <location>
        <position position="172"/>
    </location>
</feature>
<organism evidence="1 2">
    <name type="scientific">Kouleothrix aurantiaca</name>
    <dbReference type="NCBI Taxonomy" id="186479"/>
    <lineage>
        <taxon>Bacteria</taxon>
        <taxon>Bacillati</taxon>
        <taxon>Chloroflexota</taxon>
        <taxon>Chloroflexia</taxon>
        <taxon>Chloroflexales</taxon>
        <taxon>Roseiflexineae</taxon>
        <taxon>Roseiflexaceae</taxon>
        <taxon>Kouleothrix</taxon>
    </lineage>
</organism>
<comment type="caution">
    <text evidence="1">The sequence shown here is derived from an EMBL/GenBank/DDBJ whole genome shotgun (WGS) entry which is preliminary data.</text>
</comment>
<evidence type="ECO:0000313" key="2">
    <source>
        <dbReference type="Proteomes" id="UP000050509"/>
    </source>
</evidence>
<name>A0A0P9DAL2_9CHLR</name>
<dbReference type="AlphaFoldDB" id="A0A0P9DAL2"/>
<dbReference type="PANTHER" id="PTHR48100:SF62">
    <property type="entry name" value="GLUCOSYL-3-PHOSPHOGLYCERATE PHOSPHATASE"/>
    <property type="match status" value="1"/>
</dbReference>
<evidence type="ECO:0000313" key="1">
    <source>
        <dbReference type="EMBL" id="KPV49615.1"/>
    </source>
</evidence>
<dbReference type="SMART" id="SM00855">
    <property type="entry name" value="PGAM"/>
    <property type="match status" value="1"/>
</dbReference>
<dbReference type="GO" id="GO:0005737">
    <property type="term" value="C:cytoplasm"/>
    <property type="evidence" value="ECO:0007669"/>
    <property type="project" value="TreeGrafter"/>
</dbReference>
<keyword evidence="2" id="KW-1185">Reference proteome</keyword>
<protein>
    <submittedName>
        <fullName evidence="1">Phosphoglycerate mutase</fullName>
    </submittedName>
</protein>
<dbReference type="InterPro" id="IPR001345">
    <property type="entry name" value="PG/BPGM_mutase_AS"/>
</dbReference>
<dbReference type="EMBL" id="LJCR01001856">
    <property type="protein sequence ID" value="KPV49615.1"/>
    <property type="molecule type" value="Genomic_DNA"/>
</dbReference>
<dbReference type="InterPro" id="IPR013078">
    <property type="entry name" value="His_Pase_superF_clade-1"/>
</dbReference>
<dbReference type="GO" id="GO:0016791">
    <property type="term" value="F:phosphatase activity"/>
    <property type="evidence" value="ECO:0007669"/>
    <property type="project" value="TreeGrafter"/>
</dbReference>
<dbReference type="Gene3D" id="3.40.50.1240">
    <property type="entry name" value="Phosphoglycerate mutase-like"/>
    <property type="match status" value="1"/>
</dbReference>
<dbReference type="SUPFAM" id="SSF53254">
    <property type="entry name" value="Phosphoglycerate mutase-like"/>
    <property type="match status" value="1"/>
</dbReference>
<proteinExistence type="predicted"/>
<dbReference type="Pfam" id="PF00300">
    <property type="entry name" value="His_Phos_1"/>
    <property type="match status" value="1"/>
</dbReference>
<dbReference type="CDD" id="cd07067">
    <property type="entry name" value="HP_PGM_like"/>
    <property type="match status" value="1"/>
</dbReference>
<dbReference type="PANTHER" id="PTHR48100">
    <property type="entry name" value="BROAD-SPECIFICITY PHOSPHATASE YOR283W-RELATED"/>
    <property type="match status" value="1"/>
</dbReference>
<reference evidence="1 2" key="1">
    <citation type="submission" date="2015-09" db="EMBL/GenBank/DDBJ databases">
        <title>Draft genome sequence of Kouleothrix aurantiaca JCM 19913.</title>
        <authorList>
            <person name="Hemp J."/>
        </authorList>
    </citation>
    <scope>NUCLEOTIDE SEQUENCE [LARGE SCALE GENOMIC DNA]</scope>
    <source>
        <strain evidence="1 2">COM-B</strain>
    </source>
</reference>
<dbReference type="InterPro" id="IPR029033">
    <property type="entry name" value="His_PPase_superfam"/>
</dbReference>
<dbReference type="InterPro" id="IPR050275">
    <property type="entry name" value="PGM_Phosphatase"/>
</dbReference>
<sequence>MRTSIWLVRHGQTELNRARRYQSRTNSPLTPFGERQAAALAGRLRRIPFRACVLSPELRAQTTAETIMGERAAAFFEDARWAETAQGAWEGMTYAEVRAQFPYEVAARFADPLHGRAAAGESLAEVATRVSEAWRTLLGQFPGGRVLVVTNATPIQLVLCMLSGMPPTLHWR</sequence>
<dbReference type="PROSITE" id="PS00175">
    <property type="entry name" value="PG_MUTASE"/>
    <property type="match status" value="1"/>
</dbReference>